<dbReference type="Proteomes" id="UP000298663">
    <property type="component" value="Unassembled WGS sequence"/>
</dbReference>
<dbReference type="InterPro" id="IPR000340">
    <property type="entry name" value="Dual-sp_phosphatase_cat-dom"/>
</dbReference>
<dbReference type="SUPFAM" id="SSF52799">
    <property type="entry name" value="(Phosphotyrosine protein) phosphatases II"/>
    <property type="match status" value="1"/>
</dbReference>
<feature type="compositionally biased region" description="Pro residues" evidence="1">
    <location>
        <begin position="1"/>
        <end position="16"/>
    </location>
</feature>
<keyword evidence="4" id="KW-1185">Reference proteome</keyword>
<organism evidence="3 4">
    <name type="scientific">Steinernema carpocapsae</name>
    <name type="common">Entomopathogenic nematode</name>
    <dbReference type="NCBI Taxonomy" id="34508"/>
    <lineage>
        <taxon>Eukaryota</taxon>
        <taxon>Metazoa</taxon>
        <taxon>Ecdysozoa</taxon>
        <taxon>Nematoda</taxon>
        <taxon>Chromadorea</taxon>
        <taxon>Rhabditida</taxon>
        <taxon>Tylenchina</taxon>
        <taxon>Panagrolaimomorpha</taxon>
        <taxon>Strongyloidoidea</taxon>
        <taxon>Steinernematidae</taxon>
        <taxon>Steinernema</taxon>
    </lineage>
</organism>
<reference evidence="3 4" key="1">
    <citation type="journal article" date="2015" name="Genome Biol.">
        <title>Comparative genomics of Steinernema reveals deeply conserved gene regulatory networks.</title>
        <authorList>
            <person name="Dillman A.R."/>
            <person name="Macchietto M."/>
            <person name="Porter C.F."/>
            <person name="Rogers A."/>
            <person name="Williams B."/>
            <person name="Antoshechkin I."/>
            <person name="Lee M.M."/>
            <person name="Goodwin Z."/>
            <person name="Lu X."/>
            <person name="Lewis E.E."/>
            <person name="Goodrich-Blair H."/>
            <person name="Stock S.P."/>
            <person name="Adams B.J."/>
            <person name="Sternberg P.W."/>
            <person name="Mortazavi A."/>
        </authorList>
    </citation>
    <scope>NUCLEOTIDE SEQUENCE [LARGE SCALE GENOMIC DNA]</scope>
    <source>
        <strain evidence="3 4">ALL</strain>
    </source>
</reference>
<dbReference type="PANTHER" id="PTHR10367:SF9">
    <property type="entry name" value="DUAL-SPECIFICITY PHOSPHATASE 11 (RNA_RNP COMPLEX 1-INTERACTING)"/>
    <property type="match status" value="1"/>
</dbReference>
<evidence type="ECO:0000256" key="1">
    <source>
        <dbReference type="SAM" id="MobiDB-lite"/>
    </source>
</evidence>
<dbReference type="OrthoDB" id="428974at2759"/>
<evidence type="ECO:0000313" key="4">
    <source>
        <dbReference type="Proteomes" id="UP000298663"/>
    </source>
</evidence>
<evidence type="ECO:0000313" key="3">
    <source>
        <dbReference type="EMBL" id="TKR62513.1"/>
    </source>
</evidence>
<protein>
    <recommendedName>
        <fullName evidence="2">Tyrosine specific protein phosphatases domain-containing protein</fullName>
    </recommendedName>
</protein>
<dbReference type="PANTHER" id="PTHR10367">
    <property type="entry name" value="MRNA-CAPPING ENZYME"/>
    <property type="match status" value="1"/>
</dbReference>
<dbReference type="InterPro" id="IPR051029">
    <property type="entry name" value="mRNA_Capping_Enz/RNA_Phosphat"/>
</dbReference>
<dbReference type="PROSITE" id="PS00383">
    <property type="entry name" value="TYR_PHOSPHATASE_1"/>
    <property type="match status" value="1"/>
</dbReference>
<dbReference type="Gene3D" id="3.90.190.10">
    <property type="entry name" value="Protein tyrosine phosphatase superfamily"/>
    <property type="match status" value="1"/>
</dbReference>
<evidence type="ECO:0000259" key="2">
    <source>
        <dbReference type="PROSITE" id="PS50056"/>
    </source>
</evidence>
<dbReference type="GO" id="GO:0004651">
    <property type="term" value="F:polynucleotide 5'-phosphatase activity"/>
    <property type="evidence" value="ECO:0007669"/>
    <property type="project" value="TreeGrafter"/>
</dbReference>
<dbReference type="InterPro" id="IPR029021">
    <property type="entry name" value="Prot-tyrosine_phosphatase-like"/>
</dbReference>
<dbReference type="EMBL" id="AZBU02000010">
    <property type="protein sequence ID" value="TKR62513.1"/>
    <property type="molecule type" value="Genomic_DNA"/>
</dbReference>
<dbReference type="PROSITE" id="PS50056">
    <property type="entry name" value="TYR_PHOSPHATASE_2"/>
    <property type="match status" value="1"/>
</dbReference>
<reference evidence="3 4" key="2">
    <citation type="journal article" date="2019" name="G3 (Bethesda)">
        <title>Hybrid Assembly of the Genome of the Entomopathogenic Nematode Steinernema carpocapsae Identifies the X-Chromosome.</title>
        <authorList>
            <person name="Serra L."/>
            <person name="Macchietto M."/>
            <person name="Macias-Munoz A."/>
            <person name="McGill C.J."/>
            <person name="Rodriguez I.M."/>
            <person name="Rodriguez B."/>
            <person name="Murad R."/>
            <person name="Mortazavi A."/>
        </authorList>
    </citation>
    <scope>NUCLEOTIDE SEQUENCE [LARGE SCALE GENOMIC DNA]</scope>
    <source>
        <strain evidence="3 4">ALL</strain>
    </source>
</reference>
<dbReference type="InterPro" id="IPR000387">
    <property type="entry name" value="Tyr_Pase_dom"/>
</dbReference>
<sequence length="234" mass="27086">MSDLVPPEPESIPMPTFPKEVKARSQESQRGKKRPETTKNGWQYKVYGSVPDGWYNFSRMGSVVYATPFLPFKVPLTPEYTQAKPEEQFDLEDLFNSGYGIGMIVDLTFTNRYYDRSRVWKTYSARYVKIKCGGHNVEEQNEKYLEFREAVRNYWLYQGHRAPQKMIGVHCTHGINRTGYMICRFLIEECGWDADTAIQAFGVARGHPIERDNYIEDLKRISDSLGRGQLTPTA</sequence>
<gene>
    <name evidence="3" type="ORF">L596_026457</name>
</gene>
<feature type="region of interest" description="Disordered" evidence="1">
    <location>
        <begin position="1"/>
        <end position="37"/>
    </location>
</feature>
<dbReference type="InterPro" id="IPR016130">
    <property type="entry name" value="Tyr_Pase_AS"/>
</dbReference>
<name>A0A4U5M2F4_STECR</name>
<proteinExistence type="predicted"/>
<dbReference type="AlphaFoldDB" id="A0A4U5M2F4"/>
<dbReference type="Pfam" id="PF00782">
    <property type="entry name" value="DSPc"/>
    <property type="match status" value="1"/>
</dbReference>
<feature type="compositionally biased region" description="Basic and acidic residues" evidence="1">
    <location>
        <begin position="19"/>
        <end position="37"/>
    </location>
</feature>
<feature type="domain" description="Tyrosine specific protein phosphatases" evidence="2">
    <location>
        <begin position="142"/>
        <end position="216"/>
    </location>
</feature>
<dbReference type="STRING" id="34508.A0A4U5M2F4"/>
<comment type="caution">
    <text evidence="3">The sequence shown here is derived from an EMBL/GenBank/DDBJ whole genome shotgun (WGS) entry which is preliminary data.</text>
</comment>
<accession>A0A4U5M2F4</accession>